<dbReference type="EMBL" id="RHHB01000051">
    <property type="protein sequence ID" value="RNB45265.1"/>
    <property type="molecule type" value="Genomic_DNA"/>
</dbReference>
<evidence type="ECO:0000256" key="1">
    <source>
        <dbReference type="SAM" id="MobiDB-lite"/>
    </source>
</evidence>
<dbReference type="InterPro" id="IPR013783">
    <property type="entry name" value="Ig-like_fold"/>
</dbReference>
<dbReference type="SUPFAM" id="SSF49478">
    <property type="entry name" value="Cna protein B-type domain"/>
    <property type="match status" value="1"/>
</dbReference>
<dbReference type="GO" id="GO:0005975">
    <property type="term" value="P:carbohydrate metabolic process"/>
    <property type="evidence" value="ECO:0007669"/>
    <property type="project" value="UniProtKB-ARBA"/>
</dbReference>
<evidence type="ECO:0000313" key="4">
    <source>
        <dbReference type="Proteomes" id="UP000275048"/>
    </source>
</evidence>
<proteinExistence type="predicted"/>
<evidence type="ECO:0000259" key="2">
    <source>
        <dbReference type="Pfam" id="PF17802"/>
    </source>
</evidence>
<dbReference type="AlphaFoldDB" id="A0A3M8A3W0"/>
<dbReference type="InterPro" id="IPR041033">
    <property type="entry name" value="SpaA_PFL_dom_1"/>
</dbReference>
<feature type="compositionally biased region" description="Low complexity" evidence="1">
    <location>
        <begin position="105"/>
        <end position="114"/>
    </location>
</feature>
<feature type="domain" description="SpaA-like prealbumin fold" evidence="2">
    <location>
        <begin position="319"/>
        <end position="384"/>
    </location>
</feature>
<feature type="region of interest" description="Disordered" evidence="1">
    <location>
        <begin position="77"/>
        <end position="114"/>
    </location>
</feature>
<reference evidence="3 4" key="1">
    <citation type="submission" date="2018-10" db="EMBL/GenBank/DDBJ databases">
        <title>Isolation, diversity and antibacterial activity of antinobacteria from the wheat rhizosphere soil.</title>
        <authorList>
            <person name="Sun T."/>
        </authorList>
    </citation>
    <scope>NUCLEOTIDE SEQUENCE [LARGE SCALE GENOMIC DNA]</scope>
    <source>
        <strain evidence="3 4">SJ-23</strain>
    </source>
</reference>
<comment type="caution">
    <text evidence="3">The sequence shown here is derived from an EMBL/GenBank/DDBJ whole genome shotgun (WGS) entry which is preliminary data.</text>
</comment>
<dbReference type="InterPro" id="IPR006311">
    <property type="entry name" value="TAT_signal"/>
</dbReference>
<dbReference type="Gene3D" id="2.60.40.10">
    <property type="entry name" value="Immunoglobulins"/>
    <property type="match status" value="1"/>
</dbReference>
<organism evidence="3 4">
    <name type="scientific">Agromyces tardus</name>
    <dbReference type="NCBI Taxonomy" id="2583849"/>
    <lineage>
        <taxon>Bacteria</taxon>
        <taxon>Bacillati</taxon>
        <taxon>Actinomycetota</taxon>
        <taxon>Actinomycetes</taxon>
        <taxon>Micrococcales</taxon>
        <taxon>Microbacteriaceae</taxon>
        <taxon>Agromyces</taxon>
    </lineage>
</organism>
<accession>A0A3M8A3W0</accession>
<protein>
    <recommendedName>
        <fullName evidence="2">SpaA-like prealbumin fold domain-containing protein</fullName>
    </recommendedName>
</protein>
<keyword evidence="4" id="KW-1185">Reference proteome</keyword>
<evidence type="ECO:0000313" key="3">
    <source>
        <dbReference type="EMBL" id="RNB45265.1"/>
    </source>
</evidence>
<dbReference type="PROSITE" id="PS51318">
    <property type="entry name" value="TAT"/>
    <property type="match status" value="1"/>
</dbReference>
<dbReference type="Pfam" id="PF17802">
    <property type="entry name" value="SpaA"/>
    <property type="match status" value="1"/>
</dbReference>
<gene>
    <name evidence="3" type="ORF">EDM22_16475</name>
</gene>
<dbReference type="Proteomes" id="UP000275048">
    <property type="component" value="Unassembled WGS sequence"/>
</dbReference>
<name>A0A3M8A3W0_9MICO</name>
<sequence>MMPHTNNPTPESPTPQHRRRLRLAAAAGLGALAITALVASPAAAVLPAGLVSLDGSNFEIDSDANLKVDNTGWDDWGNVAETSKADAPSGTGDNSFGNGSKEDTPVPSVVSGSIPPNKSDLKTFGVYLEETSGDDFLHMFWHRVQDPTGTTNMDFEFNQSEDISSNGVTPVRTAGDLLIQYDLANGGTHPELFLSRWVTTGNKSLCEAANSTPCWGDRVNLTTSGDATGSINTSPIPKADSDVINSDISPRTFGEATVNFSHIVGDSCVAFGSAYLKSRSSDSFTAALKDFIAPLDTGINNCGALVISKTMKHAASGTGDHPQEGVTFTVSSTLLDADVDVVTDANGEACLAGLESGDYTVTETVPDGYVSADSEQTATVVEDTDCDSDPTVTFSNTPLTDITVSVDSQVPGGTFSSIDCDNTADSPDVDFNADASDSGDSSFGMTDLEPGTYICTVVVDP</sequence>